<gene>
    <name evidence="1" type="ORF">LCGC14_1787180</name>
</gene>
<dbReference type="EMBL" id="LAZR01017007">
    <property type="protein sequence ID" value="KKM02166.1"/>
    <property type="molecule type" value="Genomic_DNA"/>
</dbReference>
<organism evidence="1">
    <name type="scientific">marine sediment metagenome</name>
    <dbReference type="NCBI Taxonomy" id="412755"/>
    <lineage>
        <taxon>unclassified sequences</taxon>
        <taxon>metagenomes</taxon>
        <taxon>ecological metagenomes</taxon>
    </lineage>
</organism>
<evidence type="ECO:0000313" key="1">
    <source>
        <dbReference type="EMBL" id="KKM02166.1"/>
    </source>
</evidence>
<name>A0A0F9J8J7_9ZZZZ</name>
<dbReference type="AlphaFoldDB" id="A0A0F9J8J7"/>
<feature type="non-terminal residue" evidence="1">
    <location>
        <position position="108"/>
    </location>
</feature>
<accession>A0A0F9J8J7</accession>
<proteinExistence type="predicted"/>
<reference evidence="1" key="1">
    <citation type="journal article" date="2015" name="Nature">
        <title>Complex archaea that bridge the gap between prokaryotes and eukaryotes.</title>
        <authorList>
            <person name="Spang A."/>
            <person name="Saw J.H."/>
            <person name="Jorgensen S.L."/>
            <person name="Zaremba-Niedzwiedzka K."/>
            <person name="Martijn J."/>
            <person name="Lind A.E."/>
            <person name="van Eijk R."/>
            <person name="Schleper C."/>
            <person name="Guy L."/>
            <person name="Ettema T.J."/>
        </authorList>
    </citation>
    <scope>NUCLEOTIDE SEQUENCE</scope>
</reference>
<protein>
    <submittedName>
        <fullName evidence="1">Uncharacterized protein</fullName>
    </submittedName>
</protein>
<comment type="caution">
    <text evidence="1">The sequence shown here is derived from an EMBL/GenBank/DDBJ whole genome shotgun (WGS) entry which is preliminary data.</text>
</comment>
<sequence length="108" mass="11662">MSSVSKISSGAVVAPLVRRLPAPVAGVDLNFCRKPACALYGVPPDPFQRPNGTPPAPPGMPRGTVSDAMHEEYYKCPACGTTSRLNNNWAAVEEHERMRRLRTTNPCA</sequence>